<dbReference type="RefSeq" id="WP_073360263.1">
    <property type="nucleotide sequence ID" value="NZ_FQVQ01000001.1"/>
</dbReference>
<reference evidence="8 9" key="1">
    <citation type="submission" date="2016-11" db="EMBL/GenBank/DDBJ databases">
        <authorList>
            <person name="Jaros S."/>
            <person name="Januszkiewicz K."/>
            <person name="Wedrychowicz H."/>
        </authorList>
    </citation>
    <scope>NUCLEOTIDE SEQUENCE [LARGE SCALE GENOMIC DNA]</scope>
    <source>
        <strain evidence="8 9">DSM 25660</strain>
    </source>
</reference>
<dbReference type="InterPro" id="IPR029903">
    <property type="entry name" value="RmlD-like-bd"/>
</dbReference>
<evidence type="ECO:0000256" key="2">
    <source>
        <dbReference type="ARBA" id="ARBA00010944"/>
    </source>
</evidence>
<dbReference type="EMBL" id="FQVQ01000001">
    <property type="protein sequence ID" value="SHE72521.1"/>
    <property type="molecule type" value="Genomic_DNA"/>
</dbReference>
<dbReference type="SUPFAM" id="SSF51735">
    <property type="entry name" value="NAD(P)-binding Rossmann-fold domains"/>
    <property type="match status" value="1"/>
</dbReference>
<dbReference type="STRING" id="1124188.SAMN05444377_10159"/>
<comment type="similarity">
    <text evidence="2 6">Belongs to the dTDP-4-dehydrorhamnose reductase family.</text>
</comment>
<dbReference type="OrthoDB" id="9803892at2"/>
<dbReference type="EC" id="1.1.1.133" evidence="3 6"/>
<dbReference type="Pfam" id="PF04321">
    <property type="entry name" value="RmlD_sub_bind"/>
    <property type="match status" value="1"/>
</dbReference>
<gene>
    <name evidence="8" type="ORF">SAMN05444377_10159</name>
</gene>
<evidence type="ECO:0000256" key="4">
    <source>
        <dbReference type="ARBA" id="ARBA00017099"/>
    </source>
</evidence>
<keyword evidence="9" id="KW-1185">Reference proteome</keyword>
<keyword evidence="6" id="KW-0521">NADP</keyword>
<evidence type="ECO:0000256" key="6">
    <source>
        <dbReference type="RuleBase" id="RU364082"/>
    </source>
</evidence>
<evidence type="ECO:0000256" key="5">
    <source>
        <dbReference type="ARBA" id="ARBA00048200"/>
    </source>
</evidence>
<dbReference type="InterPro" id="IPR005913">
    <property type="entry name" value="dTDP_dehydrorham_reduct"/>
</dbReference>
<dbReference type="GO" id="GO:0005829">
    <property type="term" value="C:cytosol"/>
    <property type="evidence" value="ECO:0007669"/>
    <property type="project" value="TreeGrafter"/>
</dbReference>
<dbReference type="Gene3D" id="3.40.50.720">
    <property type="entry name" value="NAD(P)-binding Rossmann-like Domain"/>
    <property type="match status" value="1"/>
</dbReference>
<proteinExistence type="inferred from homology"/>
<evidence type="ECO:0000256" key="3">
    <source>
        <dbReference type="ARBA" id="ARBA00012929"/>
    </source>
</evidence>
<dbReference type="UniPathway" id="UPA00124"/>
<protein>
    <recommendedName>
        <fullName evidence="4 6">dTDP-4-dehydrorhamnose reductase</fullName>
        <ecNumber evidence="3 6">1.1.1.133</ecNumber>
    </recommendedName>
</protein>
<dbReference type="GO" id="GO:0019305">
    <property type="term" value="P:dTDP-rhamnose biosynthetic process"/>
    <property type="evidence" value="ECO:0007669"/>
    <property type="project" value="UniProtKB-UniPathway"/>
</dbReference>
<feature type="domain" description="RmlD-like substrate binding" evidence="7">
    <location>
        <begin position="1"/>
        <end position="284"/>
    </location>
</feature>
<dbReference type="PANTHER" id="PTHR10491">
    <property type="entry name" value="DTDP-4-DEHYDRORHAMNOSE REDUCTASE"/>
    <property type="match status" value="1"/>
</dbReference>
<dbReference type="CDD" id="cd05254">
    <property type="entry name" value="dTDP_HR_like_SDR_e"/>
    <property type="match status" value="1"/>
</dbReference>
<dbReference type="AlphaFoldDB" id="A0A1M4VTT0"/>
<dbReference type="Proteomes" id="UP000184147">
    <property type="component" value="Unassembled WGS sequence"/>
</dbReference>
<comment type="catalytic activity">
    <reaction evidence="5">
        <text>dTDP-beta-L-rhamnose + NADP(+) = dTDP-4-dehydro-beta-L-rhamnose + NADPH + H(+)</text>
        <dbReference type="Rhea" id="RHEA:21796"/>
        <dbReference type="ChEBI" id="CHEBI:15378"/>
        <dbReference type="ChEBI" id="CHEBI:57510"/>
        <dbReference type="ChEBI" id="CHEBI:57783"/>
        <dbReference type="ChEBI" id="CHEBI:58349"/>
        <dbReference type="ChEBI" id="CHEBI:62830"/>
        <dbReference type="EC" id="1.1.1.133"/>
    </reaction>
</comment>
<organism evidence="8 9">
    <name type="scientific">Flavobacterium fontis</name>
    <dbReference type="NCBI Taxonomy" id="1124188"/>
    <lineage>
        <taxon>Bacteria</taxon>
        <taxon>Pseudomonadati</taxon>
        <taxon>Bacteroidota</taxon>
        <taxon>Flavobacteriia</taxon>
        <taxon>Flavobacteriales</taxon>
        <taxon>Flavobacteriaceae</taxon>
        <taxon>Flavobacterium</taxon>
    </lineage>
</organism>
<dbReference type="NCBIfam" id="TIGR01214">
    <property type="entry name" value="rmlD"/>
    <property type="match status" value="1"/>
</dbReference>
<evidence type="ECO:0000259" key="7">
    <source>
        <dbReference type="Pfam" id="PF04321"/>
    </source>
</evidence>
<sequence>MVVLVTGANGQLGQSLRNIAPHYPDIEFVFCDSLQLNITQRAQIESVFNQYQPEFCINTAAYTAVDKAESEPEKAHAINVVGAQNLAEVCQEKGTVLLHVSTDFVFDGTQKTPYTEDDLPNPTGVYGQTKWEGEQAIARATSRYFIVRTAWVYSQFGANFMKTMLRLADERDALRVVSDQVGSPTNAVDLAEVLVAMVRYASQHDHPAFGIYHFSNEGQCSWYDFATAILKYSQRTTPVFPIPTTDFPTPAKRPAYSVLRKEKIKRLLGIEILDWEQRLSQLLSSPL</sequence>
<keyword evidence="6" id="KW-0560">Oxidoreductase</keyword>
<evidence type="ECO:0000256" key="1">
    <source>
        <dbReference type="ARBA" id="ARBA00004781"/>
    </source>
</evidence>
<comment type="function">
    <text evidence="6">Catalyzes the reduction of dTDP-6-deoxy-L-lyxo-4-hexulose to yield dTDP-L-rhamnose.</text>
</comment>
<accession>A0A1M4VTT0</accession>
<evidence type="ECO:0000313" key="8">
    <source>
        <dbReference type="EMBL" id="SHE72521.1"/>
    </source>
</evidence>
<dbReference type="PANTHER" id="PTHR10491:SF4">
    <property type="entry name" value="METHIONINE ADENOSYLTRANSFERASE 2 SUBUNIT BETA"/>
    <property type="match status" value="1"/>
</dbReference>
<dbReference type="Gene3D" id="3.90.25.10">
    <property type="entry name" value="UDP-galactose 4-epimerase, domain 1"/>
    <property type="match status" value="1"/>
</dbReference>
<name>A0A1M4VTT0_9FLAO</name>
<dbReference type="GO" id="GO:0008831">
    <property type="term" value="F:dTDP-4-dehydrorhamnose reductase activity"/>
    <property type="evidence" value="ECO:0007669"/>
    <property type="project" value="UniProtKB-EC"/>
</dbReference>
<evidence type="ECO:0000313" key="9">
    <source>
        <dbReference type="Proteomes" id="UP000184147"/>
    </source>
</evidence>
<dbReference type="InterPro" id="IPR036291">
    <property type="entry name" value="NAD(P)-bd_dom_sf"/>
</dbReference>
<comment type="pathway">
    <text evidence="1 6">Carbohydrate biosynthesis; dTDP-L-rhamnose biosynthesis.</text>
</comment>